<dbReference type="Gene3D" id="2.40.160.130">
    <property type="entry name" value="Capsule assembly protein Wzi"/>
    <property type="match status" value="1"/>
</dbReference>
<dbReference type="InterPro" id="IPR038636">
    <property type="entry name" value="Wzi_sf"/>
</dbReference>
<gene>
    <name evidence="2" type="ORF">GS399_04395</name>
</gene>
<dbReference type="RefSeq" id="WP_160843381.1">
    <property type="nucleotide sequence ID" value="NZ_WVHT01000002.1"/>
</dbReference>
<evidence type="ECO:0000313" key="3">
    <source>
        <dbReference type="Proteomes" id="UP000466586"/>
    </source>
</evidence>
<reference evidence="2 3" key="1">
    <citation type="submission" date="2019-11" db="EMBL/GenBank/DDBJ databases">
        <title>Pedobacter sp. HMF7647 Genome sequencing and assembly.</title>
        <authorList>
            <person name="Kang H."/>
            <person name="Kim H."/>
            <person name="Joh K."/>
        </authorList>
    </citation>
    <scope>NUCLEOTIDE SEQUENCE [LARGE SCALE GENOMIC DNA]</scope>
    <source>
        <strain evidence="2 3">HMF7647</strain>
    </source>
</reference>
<evidence type="ECO:0000313" key="2">
    <source>
        <dbReference type="EMBL" id="MXV50200.1"/>
    </source>
</evidence>
<sequence length="516" mass="56697">MKNHLKKLLFSLNILTVSYSVSFAQNQIKFNVGTEAVITGDHVPFWMRSNKYGSVPIDGLSAGFTGSAIKDYDTTKTSIFDWGAGFEGRANVGGNSNLTLIQGYAKAKLWIFQLKAGRTTDVMGLNGDTTLSSGNFSMSGNALGIPKVEISIPEYYAIPIFGKLFSVKGNLAHGWFGRVNIPREVSGVPMGTSDPKTYLNQLSFYMRLGKPNWRLQLYGGVNHQAMWGSEAETWGKAFKLSPIETFYYATLGKSYGGRGVPKSKIGNQLGSIDLGFDYNFNAVKLSAYRQSIYDVGALSRLANIADGLNGIALHNRRYEQENSSFQWKSFLFELLYTKDQAGEFGSKHTLSGDEDYYNNFFYQDGWTYKGAGIGTPLITRKEDARQDLPSVPGDAFINNRVVAFHTGFICSIADWSFLTKLSYSMNYGTFGTSPEGHTTGVIKPRPLPPADILFGQVNQFSGYLEANKSLKNNFNVGAALAVDQGKLLYNSTGIILKVSKSFSYSSKPAGSATRND</sequence>
<keyword evidence="1" id="KW-0732">Signal</keyword>
<dbReference type="Proteomes" id="UP000466586">
    <property type="component" value="Unassembled WGS sequence"/>
</dbReference>
<keyword evidence="3" id="KW-1185">Reference proteome</keyword>
<evidence type="ECO:0000256" key="1">
    <source>
        <dbReference type="SAM" id="SignalP"/>
    </source>
</evidence>
<dbReference type="EMBL" id="WVHT01000002">
    <property type="protein sequence ID" value="MXV50200.1"/>
    <property type="molecule type" value="Genomic_DNA"/>
</dbReference>
<feature type="chain" id="PRO_5029894633" description="Capsule assembly Wzi family protein" evidence="1">
    <location>
        <begin position="24"/>
        <end position="516"/>
    </location>
</feature>
<protein>
    <recommendedName>
        <fullName evidence="4">Capsule assembly Wzi family protein</fullName>
    </recommendedName>
</protein>
<accession>A0A7K1Y6Y3</accession>
<evidence type="ECO:0008006" key="4">
    <source>
        <dbReference type="Google" id="ProtNLM"/>
    </source>
</evidence>
<name>A0A7K1Y6Y3_9SPHI</name>
<organism evidence="2 3">
    <name type="scientific">Hufsiella arboris</name>
    <dbReference type="NCBI Taxonomy" id="2695275"/>
    <lineage>
        <taxon>Bacteria</taxon>
        <taxon>Pseudomonadati</taxon>
        <taxon>Bacteroidota</taxon>
        <taxon>Sphingobacteriia</taxon>
        <taxon>Sphingobacteriales</taxon>
        <taxon>Sphingobacteriaceae</taxon>
        <taxon>Hufsiella</taxon>
    </lineage>
</organism>
<comment type="caution">
    <text evidence="2">The sequence shown here is derived from an EMBL/GenBank/DDBJ whole genome shotgun (WGS) entry which is preliminary data.</text>
</comment>
<feature type="signal peptide" evidence="1">
    <location>
        <begin position="1"/>
        <end position="23"/>
    </location>
</feature>
<dbReference type="AlphaFoldDB" id="A0A7K1Y6Y3"/>
<proteinExistence type="predicted"/>